<dbReference type="GO" id="GO:0003779">
    <property type="term" value="F:actin binding"/>
    <property type="evidence" value="ECO:0007669"/>
    <property type="project" value="InterPro"/>
</dbReference>
<dbReference type="GO" id="GO:0019933">
    <property type="term" value="P:cAMP-mediated signaling"/>
    <property type="evidence" value="ECO:0007669"/>
    <property type="project" value="TreeGrafter"/>
</dbReference>
<proteinExistence type="inferred from homology"/>
<comment type="function">
    <text evidence="2">The N-terminal domain binds to adenylyl cyclase, thereby enabling adenylyl cyclase to be activated by upstream regulatory signals, such as Ras. The C-terminal domain is required for normal cellular morphology and growth control.</text>
</comment>
<comment type="similarity">
    <text evidence="1 4">Belongs to the CAP family.</text>
</comment>
<dbReference type="InterPro" id="IPR013992">
    <property type="entry name" value="Adenylate_cyclase-assoc_CAP_N"/>
</dbReference>
<evidence type="ECO:0000256" key="2">
    <source>
        <dbReference type="ARBA" id="ARBA00054756"/>
    </source>
</evidence>
<evidence type="ECO:0000256" key="5">
    <source>
        <dbReference type="SAM" id="MobiDB-lite"/>
    </source>
</evidence>
<dbReference type="PROSITE" id="PS01089">
    <property type="entry name" value="CAP_2"/>
    <property type="match status" value="1"/>
</dbReference>
<feature type="region of interest" description="Disordered" evidence="5">
    <location>
        <begin position="309"/>
        <end position="363"/>
    </location>
</feature>
<dbReference type="InterPro" id="IPR017901">
    <property type="entry name" value="C-CAP_CF_C-like"/>
</dbReference>
<dbReference type="InterPro" id="IPR053950">
    <property type="entry name" value="CAP_N"/>
</dbReference>
<dbReference type="InterPro" id="IPR018106">
    <property type="entry name" value="CAP_CS_N"/>
</dbReference>
<dbReference type="InterPro" id="IPR036223">
    <property type="entry name" value="CAP_C_sf"/>
</dbReference>
<reference evidence="7" key="1">
    <citation type="submission" date="2023-02" db="EMBL/GenBank/DDBJ databases">
        <title>Identification and recombinant expression of a fungal hydrolase from Papiliotrema laurentii that hydrolyzes apple cutin and clears colloidal polyester polyurethane.</title>
        <authorList>
            <consortium name="DOE Joint Genome Institute"/>
            <person name="Roman V.A."/>
            <person name="Bojanowski C."/>
            <person name="Crable B.R."/>
            <person name="Wagner D.N."/>
            <person name="Hung C.S."/>
            <person name="Nadeau L.J."/>
            <person name="Schratz L."/>
            <person name="Haridas S."/>
            <person name="Pangilinan J."/>
            <person name="Lipzen A."/>
            <person name="Na H."/>
            <person name="Yan M."/>
            <person name="Ng V."/>
            <person name="Grigoriev I.V."/>
            <person name="Spatafora J.W."/>
            <person name="Barlow D."/>
            <person name="Biffinger J."/>
            <person name="Kelley-Loughnane N."/>
            <person name="Varaljay V.A."/>
            <person name="Crookes-Goodson W.J."/>
        </authorList>
    </citation>
    <scope>NUCLEOTIDE SEQUENCE</scope>
    <source>
        <strain evidence="7">5307AH</strain>
    </source>
</reference>
<feature type="region of interest" description="Disordered" evidence="5">
    <location>
        <begin position="258"/>
        <end position="294"/>
    </location>
</feature>
<feature type="compositionally biased region" description="Polar residues" evidence="5">
    <location>
        <begin position="29"/>
        <end position="43"/>
    </location>
</feature>
<dbReference type="PANTHER" id="PTHR10652">
    <property type="entry name" value="ADENYLYL CYCLASE-ASSOCIATED PROTEIN"/>
    <property type="match status" value="1"/>
</dbReference>
<organism evidence="7 8">
    <name type="scientific">Papiliotrema laurentii</name>
    <name type="common">Cryptococcus laurentii</name>
    <dbReference type="NCBI Taxonomy" id="5418"/>
    <lineage>
        <taxon>Eukaryota</taxon>
        <taxon>Fungi</taxon>
        <taxon>Dikarya</taxon>
        <taxon>Basidiomycota</taxon>
        <taxon>Agaricomycotina</taxon>
        <taxon>Tremellomycetes</taxon>
        <taxon>Tremellales</taxon>
        <taxon>Rhynchogastremaceae</taxon>
        <taxon>Papiliotrema</taxon>
    </lineage>
</organism>
<feature type="domain" description="C-CAP/cofactor C-like" evidence="6">
    <location>
        <begin position="359"/>
        <end position="496"/>
    </location>
</feature>
<gene>
    <name evidence="7" type="ORF">DB88DRAFT_468543</name>
</gene>
<evidence type="ECO:0000313" key="8">
    <source>
        <dbReference type="Proteomes" id="UP001182556"/>
    </source>
</evidence>
<dbReference type="PROSITE" id="PS01088">
    <property type="entry name" value="CAP_1"/>
    <property type="match status" value="1"/>
</dbReference>
<accession>A0AAD9CSC1</accession>
<evidence type="ECO:0000256" key="3">
    <source>
        <dbReference type="ARBA" id="ARBA00072052"/>
    </source>
</evidence>
<comment type="caution">
    <text evidence="7">The sequence shown here is derived from an EMBL/GenBank/DDBJ whole genome shotgun (WGS) entry which is preliminary data.</text>
</comment>
<dbReference type="InterPro" id="IPR016098">
    <property type="entry name" value="CAP/MinC_C"/>
</dbReference>
<evidence type="ECO:0000256" key="1">
    <source>
        <dbReference type="ARBA" id="ARBA00007659"/>
    </source>
</evidence>
<dbReference type="Gene3D" id="2.160.20.70">
    <property type="match status" value="1"/>
</dbReference>
<dbReference type="PROSITE" id="PS51329">
    <property type="entry name" value="C_CAP_COFACTOR_C"/>
    <property type="match status" value="1"/>
</dbReference>
<dbReference type="InterPro" id="IPR036222">
    <property type="entry name" value="CAP_N_sf"/>
</dbReference>
<dbReference type="SMART" id="SM00673">
    <property type="entry name" value="CARP"/>
    <property type="match status" value="2"/>
</dbReference>
<evidence type="ECO:0000256" key="4">
    <source>
        <dbReference type="RuleBase" id="RU000647"/>
    </source>
</evidence>
<dbReference type="InterPro" id="IPR028417">
    <property type="entry name" value="CAP_CS_C"/>
</dbReference>
<feature type="compositionally biased region" description="Pro residues" evidence="5">
    <location>
        <begin position="277"/>
        <end position="287"/>
    </location>
</feature>
<evidence type="ECO:0000259" key="6">
    <source>
        <dbReference type="PROSITE" id="PS51329"/>
    </source>
</evidence>
<dbReference type="GO" id="GO:0008179">
    <property type="term" value="F:adenylate cyclase binding"/>
    <property type="evidence" value="ECO:0007669"/>
    <property type="project" value="TreeGrafter"/>
</dbReference>
<sequence length="518" mass="53588">MSNPSQGLHSIGTLLKRLEAVASRLEDVATSQGSPATSSSIRSPTAGAHDLIAGHVAPPAPPPPPPAPPAAPPAPPAPSAPEAAVSSPATEAYQNDIIGGHLSEVLSAAKAVGGIVEQHTSLLTPLCSAQLDFLRLAAAHAKPAGPNALGPLLKPQADAIQAIMEAKDKLGRSKEGREWGACLSTLGEGVGAWGWVQVEPAPAPFVGEMKNAAQFWADRVTKQFKETNPSALAWSKSVIALIDGLQKYVKQWHTTGVAWNPKGSPAPTSVPTSAGGPPAPPPPPPTSAPSAAPAGGHAALLADLNKGGSVTSGLRKVDPSQMTHKNPELRAGGAVPDQKRTPPAVKAKPGAFAQAPKKPARTELEEGNKWIIENHEDNRDIVIDNTELHHTVHIFGCKNSVIKISGKINAVSMVGCKKTAIVVDSAVSALSITSSPSFEVQITGSVPTVQIDTTDSGQVYLSQACMETVEIITSKTSSINISVPTGDGGDFEERPVPEQMKSRVVNGKLVTEIVEHAG</sequence>
<dbReference type="InterPro" id="IPR006599">
    <property type="entry name" value="CARP_motif"/>
</dbReference>
<name>A0AAD9CSC1_PAPLA</name>
<dbReference type="GO" id="GO:0005737">
    <property type="term" value="C:cytoplasm"/>
    <property type="evidence" value="ECO:0007669"/>
    <property type="project" value="TreeGrafter"/>
</dbReference>
<dbReference type="Pfam" id="PF21938">
    <property type="entry name" value="CAP_N"/>
    <property type="match status" value="1"/>
</dbReference>
<dbReference type="Pfam" id="PF01213">
    <property type="entry name" value="CAP_N-CM"/>
    <property type="match status" value="1"/>
</dbReference>
<dbReference type="GO" id="GO:0007015">
    <property type="term" value="P:actin filament organization"/>
    <property type="evidence" value="ECO:0007669"/>
    <property type="project" value="TreeGrafter"/>
</dbReference>
<dbReference type="AlphaFoldDB" id="A0AAD9CSC1"/>
<dbReference type="Proteomes" id="UP001182556">
    <property type="component" value="Unassembled WGS sequence"/>
</dbReference>
<dbReference type="SUPFAM" id="SSF101278">
    <property type="entry name" value="N-terminal domain of adenylylcyclase associated protein, CAP"/>
    <property type="match status" value="1"/>
</dbReference>
<dbReference type="SUPFAM" id="SSF69340">
    <property type="entry name" value="C-terminal domain of adenylylcyclase associated protein"/>
    <property type="match status" value="1"/>
</dbReference>
<protein>
    <recommendedName>
        <fullName evidence="3 4">Adenylyl cyclase-associated protein</fullName>
    </recommendedName>
</protein>
<feature type="compositionally biased region" description="Pro residues" evidence="5">
    <location>
        <begin position="58"/>
        <end position="79"/>
    </location>
</feature>
<keyword evidence="8" id="KW-1185">Reference proteome</keyword>
<dbReference type="InterPro" id="IPR001837">
    <property type="entry name" value="Adenylate_cyclase-assoc_CAP"/>
</dbReference>
<feature type="region of interest" description="Disordered" evidence="5">
    <location>
        <begin position="25"/>
        <end position="88"/>
    </location>
</feature>
<dbReference type="EMBL" id="JAODAN010000011">
    <property type="protein sequence ID" value="KAK1921272.1"/>
    <property type="molecule type" value="Genomic_DNA"/>
</dbReference>
<dbReference type="PANTHER" id="PTHR10652:SF0">
    <property type="entry name" value="ADENYLYL CYCLASE-ASSOCIATED PROTEIN"/>
    <property type="match status" value="1"/>
</dbReference>
<dbReference type="Gene3D" id="1.25.40.330">
    <property type="entry name" value="Adenylate cyclase-associated CAP, N-terminal domain"/>
    <property type="match status" value="1"/>
</dbReference>
<dbReference type="FunFam" id="1.25.40.330:FF:000001">
    <property type="entry name" value="Adenylyl cyclase-associated protein"/>
    <property type="match status" value="1"/>
</dbReference>
<dbReference type="Pfam" id="PF08603">
    <property type="entry name" value="CAP_C"/>
    <property type="match status" value="1"/>
</dbReference>
<evidence type="ECO:0000313" key="7">
    <source>
        <dbReference type="EMBL" id="KAK1921272.1"/>
    </source>
</evidence>
<dbReference type="InterPro" id="IPR013912">
    <property type="entry name" value="Adenylate_cyclase-assoc_CAP_C"/>
</dbReference>